<evidence type="ECO:0000256" key="3">
    <source>
        <dbReference type="ARBA" id="ARBA00022692"/>
    </source>
</evidence>
<dbReference type="GO" id="GO:0017089">
    <property type="term" value="F:glycolipid transfer activity"/>
    <property type="evidence" value="ECO:0007669"/>
    <property type="project" value="TreeGrafter"/>
</dbReference>
<evidence type="ECO:0000256" key="5">
    <source>
        <dbReference type="ARBA" id="ARBA00023136"/>
    </source>
</evidence>
<dbReference type="NCBIfam" id="TIGR04409">
    <property type="entry name" value="LptC_YrbK"/>
    <property type="match status" value="1"/>
</dbReference>
<keyword evidence="3 6" id="KW-0812">Transmembrane</keyword>
<dbReference type="GO" id="GO:0030288">
    <property type="term" value="C:outer membrane-bounded periplasmic space"/>
    <property type="evidence" value="ECO:0007669"/>
    <property type="project" value="TreeGrafter"/>
</dbReference>
<comment type="caution">
    <text evidence="7">The sequence shown here is derived from an EMBL/GenBank/DDBJ whole genome shotgun (WGS) entry which is preliminary data.</text>
</comment>
<dbReference type="GO" id="GO:0005886">
    <property type="term" value="C:plasma membrane"/>
    <property type="evidence" value="ECO:0007669"/>
    <property type="project" value="InterPro"/>
</dbReference>
<dbReference type="PANTHER" id="PTHR37481:SF1">
    <property type="entry name" value="LIPOPOLYSACCHARIDE EXPORT SYSTEM PROTEIN LPTC"/>
    <property type="match status" value="1"/>
</dbReference>
<proteinExistence type="predicted"/>
<dbReference type="Proteomes" id="UP000295008">
    <property type="component" value="Unassembled WGS sequence"/>
</dbReference>
<keyword evidence="8" id="KW-1185">Reference proteome</keyword>
<keyword evidence="4 6" id="KW-1133">Transmembrane helix</keyword>
<dbReference type="InterPro" id="IPR026265">
    <property type="entry name" value="LptC"/>
</dbReference>
<gene>
    <name evidence="7" type="ORF">EDC14_102028</name>
</gene>
<keyword evidence="5 6" id="KW-0472">Membrane</keyword>
<dbReference type="InterPro" id="IPR010664">
    <property type="entry name" value="LipoPS_assembly_LptC-rel"/>
</dbReference>
<evidence type="ECO:0000256" key="1">
    <source>
        <dbReference type="ARBA" id="ARBA00022475"/>
    </source>
</evidence>
<dbReference type="Gene3D" id="2.60.450.10">
    <property type="entry name" value="Lipopolysaccharide (LPS) transport protein A like domain"/>
    <property type="match status" value="1"/>
</dbReference>
<accession>A0A4R1RD35</accession>
<evidence type="ECO:0000256" key="6">
    <source>
        <dbReference type="SAM" id="Phobius"/>
    </source>
</evidence>
<reference evidence="7 8" key="1">
    <citation type="submission" date="2019-03" db="EMBL/GenBank/DDBJ databases">
        <title>Genomic Encyclopedia of Type Strains, Phase IV (KMG-IV): sequencing the most valuable type-strain genomes for metagenomic binning, comparative biology and taxonomic classification.</title>
        <authorList>
            <person name="Goeker M."/>
        </authorList>
    </citation>
    <scope>NUCLEOTIDE SEQUENCE [LARGE SCALE GENOMIC DNA]</scope>
    <source>
        <strain evidence="7 8">LX-B</strain>
    </source>
</reference>
<keyword evidence="2" id="KW-0997">Cell inner membrane</keyword>
<dbReference type="AlphaFoldDB" id="A0A4R1RD35"/>
<dbReference type="InterPro" id="IPR052363">
    <property type="entry name" value="LPS_export_LptC"/>
</dbReference>
<protein>
    <submittedName>
        <fullName evidence="7">LPS export ABC transporter protein LptC</fullName>
    </submittedName>
</protein>
<name>A0A4R1RD35_HYDET</name>
<evidence type="ECO:0000313" key="7">
    <source>
        <dbReference type="EMBL" id="TCL63743.1"/>
    </source>
</evidence>
<feature type="transmembrane region" description="Helical" evidence="6">
    <location>
        <begin position="7"/>
        <end position="28"/>
    </location>
</feature>
<evidence type="ECO:0000256" key="4">
    <source>
        <dbReference type="ARBA" id="ARBA00022989"/>
    </source>
</evidence>
<dbReference type="PANTHER" id="PTHR37481">
    <property type="entry name" value="LIPOPOLYSACCHARIDE EXPORT SYSTEM PROTEIN LPTC"/>
    <property type="match status" value="1"/>
</dbReference>
<sequence length="185" mass="20952">MELRKRWLTILMVVVFGIALIISGVAMFQASHQNQSKPGEREKPAEVLDELTGINVKVPGSEKDSYWDLTVSKMAKDQTTARLEGIRGDYVLNKQASYHLTAQTGMIDWRTRTMELSGEVRFWTADGKELTAERIRWDQAQGRIIAEHRVRLKGPGLSLDASKLDASLDLDQVRFSGTTKVTYRR</sequence>
<dbReference type="Pfam" id="PF06835">
    <property type="entry name" value="LptC"/>
    <property type="match status" value="1"/>
</dbReference>
<dbReference type="EMBL" id="SLUN01000020">
    <property type="protein sequence ID" value="TCL63743.1"/>
    <property type="molecule type" value="Genomic_DNA"/>
</dbReference>
<evidence type="ECO:0000313" key="8">
    <source>
        <dbReference type="Proteomes" id="UP000295008"/>
    </source>
</evidence>
<dbReference type="GO" id="GO:0015221">
    <property type="term" value="F:lipopolysaccharide transmembrane transporter activity"/>
    <property type="evidence" value="ECO:0007669"/>
    <property type="project" value="InterPro"/>
</dbReference>
<evidence type="ECO:0000256" key="2">
    <source>
        <dbReference type="ARBA" id="ARBA00022519"/>
    </source>
</evidence>
<keyword evidence="1" id="KW-1003">Cell membrane</keyword>
<organism evidence="7 8">
    <name type="scientific">Hydrogenispora ethanolica</name>
    <dbReference type="NCBI Taxonomy" id="1082276"/>
    <lineage>
        <taxon>Bacteria</taxon>
        <taxon>Bacillati</taxon>
        <taxon>Bacillota</taxon>
        <taxon>Hydrogenispora</taxon>
    </lineage>
</organism>